<protein>
    <submittedName>
        <fullName evidence="2">Uncharacterized protein</fullName>
    </submittedName>
</protein>
<dbReference type="Pfam" id="PF18934">
    <property type="entry name" value="DUF5682"/>
    <property type="match status" value="1"/>
</dbReference>
<dbReference type="InterPro" id="IPR043737">
    <property type="entry name" value="DUF5682"/>
</dbReference>
<evidence type="ECO:0000256" key="1">
    <source>
        <dbReference type="SAM" id="MobiDB-lite"/>
    </source>
</evidence>
<reference evidence="2 3" key="1">
    <citation type="submission" date="2018-02" db="EMBL/GenBank/DDBJ databases">
        <authorList>
            <person name="Cohen D.B."/>
            <person name="Kent A.D."/>
        </authorList>
    </citation>
    <scope>NUCLEOTIDE SEQUENCE [LARGE SCALE GENOMIC DNA]</scope>
    <source>
        <strain evidence="2">1</strain>
    </source>
</reference>
<name>A0A2N9JLH1_9ACTN</name>
<dbReference type="OrthoDB" id="9768066at2"/>
<organism evidence="2 3">
    <name type="scientific">Micropruina glycogenica</name>
    <dbReference type="NCBI Taxonomy" id="75385"/>
    <lineage>
        <taxon>Bacteria</taxon>
        <taxon>Bacillati</taxon>
        <taxon>Actinomycetota</taxon>
        <taxon>Actinomycetes</taxon>
        <taxon>Propionibacteriales</taxon>
        <taxon>Nocardioidaceae</taxon>
        <taxon>Micropruina</taxon>
    </lineage>
</organism>
<gene>
    <name evidence="2" type="ORF">MPLG2_3267</name>
</gene>
<keyword evidence="3" id="KW-1185">Reference proteome</keyword>
<evidence type="ECO:0000313" key="3">
    <source>
        <dbReference type="Proteomes" id="UP000238164"/>
    </source>
</evidence>
<dbReference type="Proteomes" id="UP000238164">
    <property type="component" value="Chromosome 1"/>
</dbReference>
<dbReference type="RefSeq" id="WP_158681256.1">
    <property type="nucleotide sequence ID" value="NZ_BAAAGO010000001.1"/>
</dbReference>
<accession>A0A2N9JLH1</accession>
<dbReference type="KEGG" id="mgg:MPLG2_3267"/>
<proteinExistence type="predicted"/>
<evidence type="ECO:0000313" key="2">
    <source>
        <dbReference type="EMBL" id="SPD88297.1"/>
    </source>
</evidence>
<dbReference type="AlphaFoldDB" id="A0A2N9JLH1"/>
<sequence>MAEPVETELVETPLGETSVDLVETPSGEPNPPVELVETPPRLAHALAALTRWRDRGVHFVGIRHHSPGCAAALAALLDEVRPAVVLIEGPREYDRLLPALADARTVPPVAVLSVGERQSAFYPLADFSPEWVALRWGMAAGATVRFFDASYSDDPDADEVRTLQAEHHLARSELIAAVAAALGCRDHDEVWEHLFEVRGPEALADWRTFFADTLAWAGLARLDADRALLDGDGTHAREAVMASVLQQYRDEPGGVVVVTGAFHTLALIEVLDGAPEAAWVRAHKSAAHQLDREAWLIRYDFDRLDGLRGYGAGMPSPGFWQRAWLARAAGASPRDFAVEVVLDVAARLRGAGEPIGSASVMDAAGQAVRLAELRARSWPGRTDITDALVSCFVKDDSGLSGAIGEALREVFGGPTLGELPDGLAAPPLVAEARRIATKLRFVITDATPRAVSLDTQRKPAHRRRREFLARMRFVGSGFARQTGGADLVQGLGAGLLFEDWEYAWTPLVEANLIAASAKGATLAELVRTGVARRLGRDDTSAASVASLITELIVMGEPDALAPALAALRQCYDDEAHLGSVVASLHALAGLLADQGRLALGEHLVTVRQLIASGLAAAAGLVPPLTGLRADDQAKACDDLIALRSLLVRFEDSSVERADRPSVEPPSVELVETGVSTSATSEVSTGATSEVSTGSTSEVSTRSTTEPVRRELRRLRRDPALPARLHGCLLGLAFSDAELDPDELAGAAAAHLAPGADADRVAGFLLGLLQAAPDLLLHTPELVAALNAALAAMEAEAFLAVLPDLRRAFTWLKPSETSRLAGQLAELTGARASDLDAVLSIDPAVAEQAAALERELTGSLVRDGLAAWLAS</sequence>
<feature type="region of interest" description="Disordered" evidence="1">
    <location>
        <begin position="654"/>
        <end position="709"/>
    </location>
</feature>
<feature type="compositionally biased region" description="Low complexity" evidence="1">
    <location>
        <begin position="670"/>
        <end position="705"/>
    </location>
</feature>
<dbReference type="EMBL" id="LT985188">
    <property type="protein sequence ID" value="SPD88297.1"/>
    <property type="molecule type" value="Genomic_DNA"/>
</dbReference>